<dbReference type="STRING" id="442899.SAMN05720591_12220"/>
<evidence type="ECO:0000313" key="3">
    <source>
        <dbReference type="Proteomes" id="UP000321400"/>
    </source>
</evidence>
<dbReference type="Proteomes" id="UP000321400">
    <property type="component" value="Unassembled WGS sequence"/>
</dbReference>
<protein>
    <submittedName>
        <fullName evidence="2">Membrane protein</fullName>
    </submittedName>
</protein>
<keyword evidence="1" id="KW-0812">Transmembrane</keyword>
<evidence type="ECO:0000256" key="1">
    <source>
        <dbReference type="SAM" id="Phobius"/>
    </source>
</evidence>
<proteinExistence type="predicted"/>
<keyword evidence="1" id="KW-1133">Transmembrane helix</keyword>
<feature type="transmembrane region" description="Helical" evidence="1">
    <location>
        <begin position="7"/>
        <end position="25"/>
    </location>
</feature>
<feature type="transmembrane region" description="Helical" evidence="1">
    <location>
        <begin position="110"/>
        <end position="129"/>
    </location>
</feature>
<sequence>MKHYLNSAIVYTILGLTSGVFYREFTKFSGYSESTRLSLIHGHYISLGLFFFLFLLILEKQFAWSRFPKTKLIVLGYHLGLNISVLGFLIRGTSEVLGTNMTSALNASIAGISGIGHIILAVTLIMILFRVKKAI</sequence>
<dbReference type="InterPro" id="IPR021299">
    <property type="entry name" value="DUF2871"/>
</dbReference>
<organism evidence="2 3">
    <name type="scientific">Halolactibacillus alkaliphilus</name>
    <dbReference type="NCBI Taxonomy" id="442899"/>
    <lineage>
        <taxon>Bacteria</taxon>
        <taxon>Bacillati</taxon>
        <taxon>Bacillota</taxon>
        <taxon>Bacilli</taxon>
        <taxon>Bacillales</taxon>
        <taxon>Bacillaceae</taxon>
        <taxon>Halolactibacillus</taxon>
    </lineage>
</organism>
<reference evidence="2 3" key="1">
    <citation type="submission" date="2019-07" db="EMBL/GenBank/DDBJ databases">
        <title>Whole genome shotgun sequence of Halolactibacillus alkaliphilus NBRC 103919.</title>
        <authorList>
            <person name="Hosoyama A."/>
            <person name="Uohara A."/>
            <person name="Ohji S."/>
            <person name="Ichikawa N."/>
        </authorList>
    </citation>
    <scope>NUCLEOTIDE SEQUENCE [LARGE SCALE GENOMIC DNA]</scope>
    <source>
        <strain evidence="2 3">NBRC 103919</strain>
    </source>
</reference>
<gene>
    <name evidence="2" type="ORF">HAL01_08370</name>
</gene>
<feature type="transmembrane region" description="Helical" evidence="1">
    <location>
        <begin position="70"/>
        <end position="90"/>
    </location>
</feature>
<keyword evidence="3" id="KW-1185">Reference proteome</keyword>
<dbReference type="OrthoDB" id="1644899at2"/>
<name>A0A511X098_9BACI</name>
<comment type="caution">
    <text evidence="2">The sequence shown here is derived from an EMBL/GenBank/DDBJ whole genome shotgun (WGS) entry which is preliminary data.</text>
</comment>
<feature type="transmembrane region" description="Helical" evidence="1">
    <location>
        <begin position="37"/>
        <end position="58"/>
    </location>
</feature>
<dbReference type="RefSeq" id="WP_089802514.1">
    <property type="nucleotide sequence ID" value="NZ_BJYE01000007.1"/>
</dbReference>
<dbReference type="EMBL" id="BJYE01000007">
    <property type="protein sequence ID" value="GEN56373.1"/>
    <property type="molecule type" value="Genomic_DNA"/>
</dbReference>
<evidence type="ECO:0000313" key="2">
    <source>
        <dbReference type="EMBL" id="GEN56373.1"/>
    </source>
</evidence>
<dbReference type="AlphaFoldDB" id="A0A511X098"/>
<keyword evidence="1" id="KW-0472">Membrane</keyword>
<dbReference type="Pfam" id="PF11070">
    <property type="entry name" value="DUF2871"/>
    <property type="match status" value="1"/>
</dbReference>
<accession>A0A511X098</accession>